<dbReference type="EMBL" id="MG846358">
    <property type="protein sequence ID" value="AXL64559.1"/>
    <property type="molecule type" value="Genomic_DNA"/>
</dbReference>
<evidence type="ECO:0000256" key="10">
    <source>
        <dbReference type="ARBA" id="ARBA00022804"/>
    </source>
</evidence>
<keyword evidence="14" id="KW-1160">Virus entry into host cell</keyword>
<evidence type="ECO:0000256" key="15">
    <source>
        <dbReference type="ARBA" id="ARBA00046863"/>
    </source>
</evidence>
<sequence length="263" mass="30801">MAFFPRRRRLFRRRPRYNLKRRYFRRRRRFMRSSRATTRHELSRGGQLFTRLHQSYILNSTTGRTIYLAPQLQSFTHYTNFAQFWSSIRVWKIAYKITPVITENVPIDNAGATYVLSFGRHVGSIYYDDQFPGAANTGVAQSYYDEISNFPNSKSTSITKPLRFSFVPKTVVNAVGVNGTITGKGWVARRKLDCDTSVGTSLYGLVYCYEGQQPESTNIQVRVDCYIYATFYEYRQFQYSPTLEKIDLNKMDINKIDDKKTFM</sequence>
<reference evidence="16" key="1">
    <citation type="submission" date="2018-01" db="EMBL/GenBank/DDBJ databases">
        <title>A case-control study in search for viruses in malabsorption syndrome affected and healthy chickens.</title>
        <authorList>
            <person name="Lima D.A."/>
            <person name="Roehe P.M."/>
        </authorList>
    </citation>
    <scope>NUCLEOTIDE SEQUENCE [LARGE SCALE GENOMIC DNA]</scope>
    <source>
        <strain evidence="16">RS/BR/2015/4R</strain>
    </source>
</reference>
<evidence type="ECO:0000256" key="12">
    <source>
        <dbReference type="ARBA" id="ARBA00022890"/>
    </source>
</evidence>
<keyword evidence="4" id="KW-1140">T=1 icosahedral capsid protein</keyword>
<dbReference type="GO" id="GO:0075509">
    <property type="term" value="P:endocytosis involved in viral entry into host cell"/>
    <property type="evidence" value="ECO:0007669"/>
    <property type="project" value="UniProtKB-KW"/>
</dbReference>
<evidence type="ECO:0000256" key="4">
    <source>
        <dbReference type="ARBA" id="ARBA00022431"/>
    </source>
</evidence>
<dbReference type="InterPro" id="IPR003383">
    <property type="entry name" value="Circovirus_capsid"/>
</dbReference>
<dbReference type="GO" id="GO:0075732">
    <property type="term" value="P:viral penetration into host nucleus"/>
    <property type="evidence" value="ECO:0007669"/>
    <property type="project" value="UniProtKB-KW"/>
</dbReference>
<evidence type="ECO:0000256" key="3">
    <source>
        <dbReference type="ARBA" id="ARBA00010301"/>
    </source>
</evidence>
<evidence type="ECO:0000256" key="8">
    <source>
        <dbReference type="ARBA" id="ARBA00022581"/>
    </source>
</evidence>
<keyword evidence="8" id="KW-0945">Host-virus interaction</keyword>
<dbReference type="GO" id="GO:0043657">
    <property type="term" value="C:host cell"/>
    <property type="evidence" value="ECO:0007669"/>
    <property type="project" value="GOC"/>
</dbReference>
<comment type="subunit">
    <text evidence="15">Homomultimer. Assembles in the nucleus, presumably in an immature form, then migrates to the cytoplasm once assembled as mature virion. Interacts with Rep; this interaction relocates Rep into the nucleus.</text>
</comment>
<dbReference type="RefSeq" id="YP_009552746.1">
    <property type="nucleotide sequence ID" value="NC_040639.1"/>
</dbReference>
<comment type="similarity">
    <text evidence="3">Belongs to the circoviridae capsid protein family.</text>
</comment>
<proteinExistence type="inferred from homology"/>
<evidence type="ECO:0000256" key="9">
    <source>
        <dbReference type="ARBA" id="ARBA00022595"/>
    </source>
</evidence>
<evidence type="ECO:0000256" key="13">
    <source>
        <dbReference type="ARBA" id="ARBA00023125"/>
    </source>
</evidence>
<evidence type="ECO:0000256" key="14">
    <source>
        <dbReference type="ARBA" id="ARBA00023296"/>
    </source>
</evidence>
<name>A0A346BLF6_9CIRC</name>
<keyword evidence="13" id="KW-0238">DNA-binding</keyword>
<keyword evidence="17" id="KW-1185">Reference proteome</keyword>
<dbReference type="GO" id="GO:0019062">
    <property type="term" value="P:virion attachment to host cell"/>
    <property type="evidence" value="ECO:0007669"/>
    <property type="project" value="UniProtKB-KW"/>
</dbReference>
<dbReference type="Pfam" id="PF02443">
    <property type="entry name" value="Circo_capsid"/>
    <property type="match status" value="1"/>
</dbReference>
<dbReference type="GO" id="GO:0042025">
    <property type="term" value="C:host cell nucleus"/>
    <property type="evidence" value="ECO:0007669"/>
    <property type="project" value="UniProtKB-SubCell"/>
</dbReference>
<evidence type="ECO:0000256" key="7">
    <source>
        <dbReference type="ARBA" id="ARBA00022562"/>
    </source>
</evidence>
<evidence type="ECO:0000256" key="11">
    <source>
        <dbReference type="ARBA" id="ARBA00022844"/>
    </source>
</evidence>
<accession>A0A346BLF6</accession>
<evidence type="ECO:0000256" key="2">
    <source>
        <dbReference type="ARBA" id="ARBA00004328"/>
    </source>
</evidence>
<protein>
    <submittedName>
        <fullName evidence="16">Capsid protein</fullName>
    </submittedName>
</protein>
<keyword evidence="9" id="KW-1162">Viral penetration into host cytoplasm</keyword>
<organism evidence="16">
    <name type="scientific">Chicken associated cyclovirus 2</name>
    <dbReference type="NCBI Taxonomy" id="2109365"/>
    <lineage>
        <taxon>Viruses</taxon>
        <taxon>Monodnaviria</taxon>
        <taxon>Shotokuvirae</taxon>
        <taxon>Cressdnaviricota</taxon>
        <taxon>Arfiviricetes</taxon>
        <taxon>Cirlivirales</taxon>
        <taxon>Circoviridae</taxon>
        <taxon>Cyclovirus</taxon>
        <taxon>Cyclovirus naahoohai</taxon>
    </lineage>
</organism>
<keyword evidence="7" id="KW-1048">Host nucleus</keyword>
<evidence type="ECO:0000256" key="6">
    <source>
        <dbReference type="ARBA" id="ARBA00022561"/>
    </source>
</evidence>
<keyword evidence="5" id="KW-1163">Viral penetration into host nucleus</keyword>
<dbReference type="GeneID" id="41701958"/>
<dbReference type="GO" id="GO:0019069">
    <property type="term" value="P:viral capsid assembly"/>
    <property type="evidence" value="ECO:0007669"/>
    <property type="project" value="InterPro"/>
</dbReference>
<keyword evidence="10" id="KW-1161">Viral attachment to host cell</keyword>
<dbReference type="Proteomes" id="UP000289449">
    <property type="component" value="Genome"/>
</dbReference>
<keyword evidence="6" id="KW-0167">Capsid protein</keyword>
<dbReference type="GO" id="GO:0039615">
    <property type="term" value="C:T=1 icosahedral viral capsid"/>
    <property type="evidence" value="ECO:0007669"/>
    <property type="project" value="UniProtKB-KW"/>
</dbReference>
<evidence type="ECO:0000313" key="16">
    <source>
        <dbReference type="EMBL" id="AXL64559.1"/>
    </source>
</evidence>
<dbReference type="GO" id="GO:0003677">
    <property type="term" value="F:DNA binding"/>
    <property type="evidence" value="ECO:0007669"/>
    <property type="project" value="UniProtKB-KW"/>
</dbReference>
<evidence type="ECO:0000256" key="1">
    <source>
        <dbReference type="ARBA" id="ARBA00004147"/>
    </source>
</evidence>
<evidence type="ECO:0000313" key="17">
    <source>
        <dbReference type="Proteomes" id="UP000289449"/>
    </source>
</evidence>
<comment type="subcellular location">
    <subcellularLocation>
        <location evidence="1">Host nucleus</location>
    </subcellularLocation>
    <subcellularLocation>
        <location evidence="2">Virion</location>
    </subcellularLocation>
</comment>
<dbReference type="KEGG" id="vg:41701958"/>
<keyword evidence="11" id="KW-0946">Virion</keyword>
<evidence type="ECO:0000256" key="5">
    <source>
        <dbReference type="ARBA" id="ARBA00022524"/>
    </source>
</evidence>
<keyword evidence="12" id="KW-1164">Virus endocytosis by host</keyword>